<keyword evidence="2" id="KW-1185">Reference proteome</keyword>
<evidence type="ECO:0000313" key="2">
    <source>
        <dbReference type="Proteomes" id="UP001597374"/>
    </source>
</evidence>
<evidence type="ECO:0008006" key="3">
    <source>
        <dbReference type="Google" id="ProtNLM"/>
    </source>
</evidence>
<dbReference type="RefSeq" id="WP_250430941.1">
    <property type="nucleotide sequence ID" value="NZ_JALPRR010000003.1"/>
</dbReference>
<dbReference type="EMBL" id="JBHUIM010000002">
    <property type="protein sequence ID" value="MFD2247794.1"/>
    <property type="molecule type" value="Genomic_DNA"/>
</dbReference>
<protein>
    <recommendedName>
        <fullName evidence="3">Cyclase</fullName>
    </recommendedName>
</protein>
<proteinExistence type="predicted"/>
<reference evidence="2" key="1">
    <citation type="journal article" date="2019" name="Int. J. Syst. Evol. Microbiol.">
        <title>The Global Catalogue of Microorganisms (GCM) 10K type strain sequencing project: providing services to taxonomists for standard genome sequencing and annotation.</title>
        <authorList>
            <consortium name="The Broad Institute Genomics Platform"/>
            <consortium name="The Broad Institute Genome Sequencing Center for Infectious Disease"/>
            <person name="Wu L."/>
            <person name="Ma J."/>
        </authorList>
    </citation>
    <scope>NUCLEOTIDE SEQUENCE [LARGE SCALE GENOMIC DNA]</scope>
    <source>
        <strain evidence="2">CGMCC 4.1782</strain>
    </source>
</reference>
<gene>
    <name evidence="1" type="ORF">ACFSKP_16125</name>
</gene>
<organism evidence="1 2">
    <name type="scientific">Pontibacter ruber</name>
    <dbReference type="NCBI Taxonomy" id="1343895"/>
    <lineage>
        <taxon>Bacteria</taxon>
        <taxon>Pseudomonadati</taxon>
        <taxon>Bacteroidota</taxon>
        <taxon>Cytophagia</taxon>
        <taxon>Cytophagales</taxon>
        <taxon>Hymenobacteraceae</taxon>
        <taxon>Pontibacter</taxon>
    </lineage>
</organism>
<sequence>MVYLSIRHQVNDYSTWRKVYDSHKQARDQAGLEELFLLQNRDNNNEIFLMFRVGDIQKAKQFMLSEDLNAAMKRAGVMGTPEIDFMEEVTQLYA</sequence>
<comment type="caution">
    <text evidence="1">The sequence shown here is derived from an EMBL/GenBank/DDBJ whole genome shotgun (WGS) entry which is preliminary data.</text>
</comment>
<accession>A0ABW5D0I7</accession>
<dbReference type="Proteomes" id="UP001597374">
    <property type="component" value="Unassembled WGS sequence"/>
</dbReference>
<evidence type="ECO:0000313" key="1">
    <source>
        <dbReference type="EMBL" id="MFD2247794.1"/>
    </source>
</evidence>
<name>A0ABW5D0I7_9BACT</name>